<dbReference type="Proteomes" id="UP001500729">
    <property type="component" value="Unassembled WGS sequence"/>
</dbReference>
<evidence type="ECO:0000313" key="3">
    <source>
        <dbReference type="Proteomes" id="UP001500729"/>
    </source>
</evidence>
<evidence type="ECO:0000313" key="2">
    <source>
        <dbReference type="EMBL" id="GAA0562694.1"/>
    </source>
</evidence>
<protein>
    <submittedName>
        <fullName evidence="2">Uncharacterized protein</fullName>
    </submittedName>
</protein>
<proteinExistence type="predicted"/>
<feature type="region of interest" description="Disordered" evidence="1">
    <location>
        <begin position="73"/>
        <end position="99"/>
    </location>
</feature>
<sequence>MPPLRPGIVRRSIAATLELRLRVERLERGVPGPSLYGGRTAFERGQNARGVPAVVQRRDLRIQHDYVPTRSVAAAGLASRTRRSPGSAHRTTRDAAANT</sequence>
<evidence type="ECO:0000256" key="1">
    <source>
        <dbReference type="SAM" id="MobiDB-lite"/>
    </source>
</evidence>
<dbReference type="EMBL" id="BAAAGS010000099">
    <property type="protein sequence ID" value="GAA0562694.1"/>
    <property type="molecule type" value="Genomic_DNA"/>
</dbReference>
<reference evidence="3" key="1">
    <citation type="journal article" date="2019" name="Int. J. Syst. Evol. Microbiol.">
        <title>The Global Catalogue of Microorganisms (GCM) 10K type strain sequencing project: providing services to taxonomists for standard genome sequencing and annotation.</title>
        <authorList>
            <consortium name="The Broad Institute Genomics Platform"/>
            <consortium name="The Broad Institute Genome Sequencing Center for Infectious Disease"/>
            <person name="Wu L."/>
            <person name="Ma J."/>
        </authorList>
    </citation>
    <scope>NUCLEOTIDE SEQUENCE [LARGE SCALE GENOMIC DNA]</scope>
    <source>
        <strain evidence="3">JCM 10303</strain>
    </source>
</reference>
<comment type="caution">
    <text evidence="2">The sequence shown here is derived from an EMBL/GenBank/DDBJ whole genome shotgun (WGS) entry which is preliminary data.</text>
</comment>
<gene>
    <name evidence="2" type="ORF">GCM10009533_69020</name>
</gene>
<accession>A0ABP3P913</accession>
<organism evidence="2 3">
    <name type="scientific">Saccharopolyspora erythraea</name>
    <name type="common">Streptomyces erythraeus</name>
    <dbReference type="NCBI Taxonomy" id="1836"/>
    <lineage>
        <taxon>Bacteria</taxon>
        <taxon>Bacillati</taxon>
        <taxon>Actinomycetota</taxon>
        <taxon>Actinomycetes</taxon>
        <taxon>Pseudonocardiales</taxon>
        <taxon>Pseudonocardiaceae</taxon>
        <taxon>Saccharopolyspora</taxon>
    </lineage>
</organism>
<name>A0ABP3P913_SACER</name>
<keyword evidence="3" id="KW-1185">Reference proteome</keyword>